<dbReference type="Proteomes" id="UP000648187">
    <property type="component" value="Unassembled WGS sequence"/>
</dbReference>
<evidence type="ECO:0000313" key="1">
    <source>
        <dbReference type="EMBL" id="KAF9417815.1"/>
    </source>
</evidence>
<name>A0A835L5P1_SPOEX</name>
<dbReference type="EMBL" id="JACKWZ010000065">
    <property type="protein sequence ID" value="KAF9417815.1"/>
    <property type="molecule type" value="Genomic_DNA"/>
</dbReference>
<gene>
    <name evidence="1" type="ORF">HW555_005229</name>
</gene>
<keyword evidence="2" id="KW-1185">Reference proteome</keyword>
<evidence type="ECO:0000313" key="2">
    <source>
        <dbReference type="Proteomes" id="UP000648187"/>
    </source>
</evidence>
<sequence length="197" mass="21823">MRIIAAIGSRQQVQEDLLIQIRFNTKKRIIAIHVLLTSGNPSLTCLHMSGSVCMYREHVFPFSSGAARRDRVCSPVFAARERRLKNFSLPVWCSLKSCGKSRRGNKNLLFFARHITNINRKDVKKDLLWVCDVVDYLGSLSLKLFGCGGCEGGAWCPCVTVVGVDPGAGDVCSSSTPEFWMRSIHCTTSSVMPQPPT</sequence>
<accession>A0A835L5P1</accession>
<reference evidence="1" key="1">
    <citation type="submission" date="2020-08" db="EMBL/GenBank/DDBJ databases">
        <title>Spodoptera exigua strain:BAW_Kor-Di-RS1 Genome sequencing and assembly.</title>
        <authorList>
            <person name="Kim J."/>
            <person name="Nam H.Y."/>
            <person name="Kwon M."/>
            <person name="Choi J.H."/>
            <person name="Cho S.R."/>
            <person name="Kim G.-H."/>
        </authorList>
    </citation>
    <scope>NUCLEOTIDE SEQUENCE</scope>
    <source>
        <strain evidence="1">BAW_Kor-Di-RS1</strain>
        <tissue evidence="1">Whole-body</tissue>
    </source>
</reference>
<proteinExistence type="predicted"/>
<protein>
    <submittedName>
        <fullName evidence="1">Uncharacterized protein</fullName>
    </submittedName>
</protein>
<organism evidence="1 2">
    <name type="scientific">Spodoptera exigua</name>
    <name type="common">Beet armyworm</name>
    <name type="synonym">Noctua fulgens</name>
    <dbReference type="NCBI Taxonomy" id="7107"/>
    <lineage>
        <taxon>Eukaryota</taxon>
        <taxon>Metazoa</taxon>
        <taxon>Ecdysozoa</taxon>
        <taxon>Arthropoda</taxon>
        <taxon>Hexapoda</taxon>
        <taxon>Insecta</taxon>
        <taxon>Pterygota</taxon>
        <taxon>Neoptera</taxon>
        <taxon>Endopterygota</taxon>
        <taxon>Lepidoptera</taxon>
        <taxon>Glossata</taxon>
        <taxon>Ditrysia</taxon>
        <taxon>Noctuoidea</taxon>
        <taxon>Noctuidae</taxon>
        <taxon>Amphipyrinae</taxon>
        <taxon>Spodoptera</taxon>
    </lineage>
</organism>
<comment type="caution">
    <text evidence="1">The sequence shown here is derived from an EMBL/GenBank/DDBJ whole genome shotgun (WGS) entry which is preliminary data.</text>
</comment>
<dbReference type="AlphaFoldDB" id="A0A835L5P1"/>